<dbReference type="InterPro" id="IPR034505">
    <property type="entry name" value="Coproporphyrinogen-III_oxidase"/>
</dbReference>
<evidence type="ECO:0000256" key="1">
    <source>
        <dbReference type="ARBA" id="ARBA00006100"/>
    </source>
</evidence>
<dbReference type="SFLD" id="SFLDF00288">
    <property type="entry name" value="HemN-like__clustered_with_nucl"/>
    <property type="match status" value="1"/>
</dbReference>
<evidence type="ECO:0000256" key="7">
    <source>
        <dbReference type="ARBA" id="ARBA00023014"/>
    </source>
</evidence>
<dbReference type="Proteomes" id="UP000886787">
    <property type="component" value="Unassembled WGS sequence"/>
</dbReference>
<keyword evidence="3 9" id="KW-0349">Heme</keyword>
<dbReference type="InterPro" id="IPR010723">
    <property type="entry name" value="HemN_C"/>
</dbReference>
<evidence type="ECO:0000256" key="6">
    <source>
        <dbReference type="ARBA" id="ARBA00023004"/>
    </source>
</evidence>
<keyword evidence="4 9" id="KW-0949">S-adenosyl-L-methionine</keyword>
<keyword evidence="8 9" id="KW-0143">Chaperone</keyword>
<evidence type="ECO:0000256" key="9">
    <source>
        <dbReference type="RuleBase" id="RU364116"/>
    </source>
</evidence>
<dbReference type="InterPro" id="IPR004559">
    <property type="entry name" value="HemW-like"/>
</dbReference>
<dbReference type="SFLD" id="SFLDS00029">
    <property type="entry name" value="Radical_SAM"/>
    <property type="match status" value="1"/>
</dbReference>
<sequence length="367" mass="41721">MQTFGLYIHIPFCQGKCPYCDFYSVNFSSQMADQYTAHMCRQIAKKAKEDNHKVVQTLYLGGGTPSVLGTNRLLEIIFSARRHFFMQRPEITVEVNPTSARQLDFSALHHAGVNRVSLGVQSANARELAVLGRKHTVQDAKQTAQKACRAGIANLSMDLMLGVPGQTRETLQASIDFCIANGARHISCYILKIEKGTPYFYQKEQLGLPNEDEQAELYLFMCMYLEQMGFTQYEISNFSKPDMESRHNLNYWRCGEYLGLGPSAHSFLNGRRFYTPQSFSAFYENISIDDGPGGGEEEYIMLALRLKEGLVFQAFEQKYKKPFPFRYIQNARKYTKENLLTCDQKGIRLSQKGFLLSNSLIAGVLWG</sequence>
<accession>A0A9D0ZKH6</accession>
<evidence type="ECO:0000313" key="11">
    <source>
        <dbReference type="EMBL" id="HIQ81091.1"/>
    </source>
</evidence>
<dbReference type="PANTHER" id="PTHR13932">
    <property type="entry name" value="COPROPORPHYRINIGEN III OXIDASE"/>
    <property type="match status" value="1"/>
</dbReference>
<dbReference type="Pfam" id="PF04055">
    <property type="entry name" value="Radical_SAM"/>
    <property type="match status" value="1"/>
</dbReference>
<dbReference type="GO" id="GO:0006779">
    <property type="term" value="P:porphyrin-containing compound biosynthetic process"/>
    <property type="evidence" value="ECO:0007669"/>
    <property type="project" value="InterPro"/>
</dbReference>
<dbReference type="InterPro" id="IPR058240">
    <property type="entry name" value="rSAM_sf"/>
</dbReference>
<name>A0A9D0ZKH6_9FIRM</name>
<keyword evidence="9" id="KW-0004">4Fe-4S</keyword>
<dbReference type="InterPro" id="IPR006638">
    <property type="entry name" value="Elp3/MiaA/NifB-like_rSAM"/>
</dbReference>
<evidence type="ECO:0000256" key="2">
    <source>
        <dbReference type="ARBA" id="ARBA00017228"/>
    </source>
</evidence>
<dbReference type="GO" id="GO:0051539">
    <property type="term" value="F:4 iron, 4 sulfur cluster binding"/>
    <property type="evidence" value="ECO:0007669"/>
    <property type="project" value="UniProtKB-UniRule"/>
</dbReference>
<evidence type="ECO:0000313" key="12">
    <source>
        <dbReference type="Proteomes" id="UP000886787"/>
    </source>
</evidence>
<evidence type="ECO:0000256" key="5">
    <source>
        <dbReference type="ARBA" id="ARBA00022723"/>
    </source>
</evidence>
<keyword evidence="5 9" id="KW-0479">Metal-binding</keyword>
<comment type="function">
    <text evidence="9">Probably acts as a heme chaperone, transferring heme to an unknown acceptor. Binds one molecule of heme per monomer, possibly covalently. Binds 1 [4Fe-4S] cluster. The cluster is coordinated with 3 cysteines and an exchangeable S-adenosyl-L-methionine.</text>
</comment>
<evidence type="ECO:0000256" key="3">
    <source>
        <dbReference type="ARBA" id="ARBA00022617"/>
    </source>
</evidence>
<keyword evidence="9" id="KW-0963">Cytoplasm</keyword>
<dbReference type="GO" id="GO:0004109">
    <property type="term" value="F:coproporphyrinogen oxidase activity"/>
    <property type="evidence" value="ECO:0007669"/>
    <property type="project" value="InterPro"/>
</dbReference>
<evidence type="ECO:0000259" key="10">
    <source>
        <dbReference type="PROSITE" id="PS51918"/>
    </source>
</evidence>
<dbReference type="Gene3D" id="3.20.20.70">
    <property type="entry name" value="Aldolase class I"/>
    <property type="match status" value="1"/>
</dbReference>
<evidence type="ECO:0000256" key="4">
    <source>
        <dbReference type="ARBA" id="ARBA00022691"/>
    </source>
</evidence>
<dbReference type="SMART" id="SM00729">
    <property type="entry name" value="Elp3"/>
    <property type="match status" value="1"/>
</dbReference>
<keyword evidence="7 9" id="KW-0411">Iron-sulfur</keyword>
<keyword evidence="6 9" id="KW-0408">Iron</keyword>
<dbReference type="PROSITE" id="PS51918">
    <property type="entry name" value="RADICAL_SAM"/>
    <property type="match status" value="1"/>
</dbReference>
<reference evidence="11" key="2">
    <citation type="journal article" date="2021" name="PeerJ">
        <title>Extensive microbial diversity within the chicken gut microbiome revealed by metagenomics and culture.</title>
        <authorList>
            <person name="Gilroy R."/>
            <person name="Ravi A."/>
            <person name="Getino M."/>
            <person name="Pursley I."/>
            <person name="Horton D.L."/>
            <person name="Alikhan N.F."/>
            <person name="Baker D."/>
            <person name="Gharbi K."/>
            <person name="Hall N."/>
            <person name="Watson M."/>
            <person name="Adriaenssens E.M."/>
            <person name="Foster-Nyarko E."/>
            <person name="Jarju S."/>
            <person name="Secka A."/>
            <person name="Antonio M."/>
            <person name="Oren A."/>
            <person name="Chaudhuri R.R."/>
            <person name="La Ragione R."/>
            <person name="Hildebrand F."/>
            <person name="Pallen M.J."/>
        </authorList>
    </citation>
    <scope>NUCLEOTIDE SEQUENCE</scope>
    <source>
        <strain evidence="11">ChiSjej1B19-3389</strain>
    </source>
</reference>
<comment type="similarity">
    <text evidence="1">Belongs to the anaerobic coproporphyrinogen-III oxidase family. HemW subfamily.</text>
</comment>
<dbReference type="PANTHER" id="PTHR13932:SF5">
    <property type="entry name" value="RADICAL S-ADENOSYL METHIONINE DOMAIN-CONTAINING PROTEIN 1, MITOCHONDRIAL"/>
    <property type="match status" value="1"/>
</dbReference>
<reference evidence="11" key="1">
    <citation type="submission" date="2020-10" db="EMBL/GenBank/DDBJ databases">
        <authorList>
            <person name="Gilroy R."/>
        </authorList>
    </citation>
    <scope>NUCLEOTIDE SEQUENCE</scope>
    <source>
        <strain evidence="11">ChiSjej1B19-3389</strain>
    </source>
</reference>
<dbReference type="SFLD" id="SFLDG01065">
    <property type="entry name" value="anaerobic_coproporphyrinogen-I"/>
    <property type="match status" value="1"/>
</dbReference>
<organism evidence="11 12">
    <name type="scientific">Candidatus Scatavimonas merdigallinarum</name>
    <dbReference type="NCBI Taxonomy" id="2840914"/>
    <lineage>
        <taxon>Bacteria</taxon>
        <taxon>Bacillati</taxon>
        <taxon>Bacillota</taxon>
        <taxon>Clostridia</taxon>
        <taxon>Eubacteriales</taxon>
        <taxon>Oscillospiraceae</taxon>
        <taxon>Oscillospiraceae incertae sedis</taxon>
        <taxon>Candidatus Scatavimonas</taxon>
    </lineage>
</organism>
<dbReference type="NCBIfam" id="TIGR00539">
    <property type="entry name" value="hemN_rel"/>
    <property type="match status" value="1"/>
</dbReference>
<dbReference type="Pfam" id="PF06969">
    <property type="entry name" value="HemN_C"/>
    <property type="match status" value="1"/>
</dbReference>
<dbReference type="EMBL" id="DVFW01000037">
    <property type="protein sequence ID" value="HIQ81091.1"/>
    <property type="molecule type" value="Genomic_DNA"/>
</dbReference>
<dbReference type="GO" id="GO:0046872">
    <property type="term" value="F:metal ion binding"/>
    <property type="evidence" value="ECO:0007669"/>
    <property type="project" value="UniProtKB-UniRule"/>
</dbReference>
<protein>
    <recommendedName>
        <fullName evidence="2 9">Heme chaperone HemW</fullName>
    </recommendedName>
</protein>
<dbReference type="InterPro" id="IPR007197">
    <property type="entry name" value="rSAM"/>
</dbReference>
<comment type="subcellular location">
    <subcellularLocation>
        <location evidence="9">Cytoplasm</location>
    </subcellularLocation>
</comment>
<comment type="caution">
    <text evidence="11">The sequence shown here is derived from an EMBL/GenBank/DDBJ whole genome shotgun (WGS) entry which is preliminary data.</text>
</comment>
<dbReference type="SUPFAM" id="SSF102114">
    <property type="entry name" value="Radical SAM enzymes"/>
    <property type="match status" value="1"/>
</dbReference>
<evidence type="ECO:0000256" key="8">
    <source>
        <dbReference type="ARBA" id="ARBA00023186"/>
    </source>
</evidence>
<proteinExistence type="inferred from homology"/>
<dbReference type="GO" id="GO:0005737">
    <property type="term" value="C:cytoplasm"/>
    <property type="evidence" value="ECO:0007669"/>
    <property type="project" value="UniProtKB-SubCell"/>
</dbReference>
<feature type="domain" description="Radical SAM core" evidence="10">
    <location>
        <begin position="1"/>
        <end position="231"/>
    </location>
</feature>
<dbReference type="InterPro" id="IPR013785">
    <property type="entry name" value="Aldolase_TIM"/>
</dbReference>
<gene>
    <name evidence="11" type="primary">hemW</name>
    <name evidence="11" type="ORF">IAD32_07410</name>
</gene>
<dbReference type="AlphaFoldDB" id="A0A9D0ZKH6"/>
<dbReference type="CDD" id="cd01335">
    <property type="entry name" value="Radical_SAM"/>
    <property type="match status" value="1"/>
</dbReference>
<dbReference type="SFLD" id="SFLDF00562">
    <property type="entry name" value="HemN-like__clustered_with_heat"/>
    <property type="match status" value="1"/>
</dbReference>